<dbReference type="EMBL" id="CP006704">
    <property type="protein sequence ID" value="AIJ46315.1"/>
    <property type="molecule type" value="Genomic_DNA"/>
</dbReference>
<dbReference type="AlphaFoldDB" id="A0A076PRJ7"/>
<sequence>MTEQSIQTAAHKMVYILVVEQSLRAGEGMSEQALAADLQKHGIGEGERQSALDWAMGKGWLEKAEGGEVRLTEAGFDMNFTQ</sequence>
<proteinExistence type="predicted"/>
<evidence type="ECO:0000313" key="2">
    <source>
        <dbReference type="Proteomes" id="UP000028782"/>
    </source>
</evidence>
<dbReference type="RefSeq" id="WP_043372117.1">
    <property type="nucleotide sequence ID" value="NZ_CP006704.1"/>
</dbReference>
<accession>A0A076PRJ7</accession>
<dbReference type="KEGG" id="ctes:O987_10970"/>
<reference evidence="1 2" key="1">
    <citation type="journal article" date="2014" name="Genome Announc.">
        <title>Complete Genome Sequence of Polychlorinated Biphenyl Degrader Comamonas testosteroni TK102 (NBRC 109938).</title>
        <authorList>
            <person name="Fukuda K."/>
            <person name="Hosoyama A."/>
            <person name="Tsuchikane K."/>
            <person name="Ohji S."/>
            <person name="Yamazoe A."/>
            <person name="Fujita N."/>
            <person name="Shintani M."/>
            <person name="Kimbara K."/>
        </authorList>
    </citation>
    <scope>NUCLEOTIDE SEQUENCE [LARGE SCALE GENOMIC DNA]</scope>
    <source>
        <strain evidence="1">TK102</strain>
    </source>
</reference>
<organism evidence="1 2">
    <name type="scientific">Comamonas testosteroni TK102</name>
    <dbReference type="NCBI Taxonomy" id="1392005"/>
    <lineage>
        <taxon>Bacteria</taxon>
        <taxon>Pseudomonadati</taxon>
        <taxon>Pseudomonadota</taxon>
        <taxon>Betaproteobacteria</taxon>
        <taxon>Burkholderiales</taxon>
        <taxon>Comamonadaceae</taxon>
        <taxon>Comamonas</taxon>
    </lineage>
</organism>
<gene>
    <name evidence="1" type="ORF">O987_10970</name>
</gene>
<protein>
    <submittedName>
        <fullName evidence="1">Uncharacterized protein</fullName>
    </submittedName>
</protein>
<dbReference type="HOGENOM" id="CLU_2552410_0_0_4"/>
<name>A0A076PRJ7_COMTE</name>
<evidence type="ECO:0000313" key="1">
    <source>
        <dbReference type="EMBL" id="AIJ46315.1"/>
    </source>
</evidence>
<dbReference type="Proteomes" id="UP000028782">
    <property type="component" value="Chromosome"/>
</dbReference>